<dbReference type="Gene3D" id="3.10.450.280">
    <property type="match status" value="1"/>
</dbReference>
<dbReference type="GO" id="GO:0046677">
    <property type="term" value="P:response to antibiotic"/>
    <property type="evidence" value="ECO:0007669"/>
    <property type="project" value="InterPro"/>
</dbReference>
<dbReference type="InterPro" id="IPR012338">
    <property type="entry name" value="Beta-lactam/transpept-like"/>
</dbReference>
<evidence type="ECO:0000256" key="1">
    <source>
        <dbReference type="SAM" id="MobiDB-lite"/>
    </source>
</evidence>
<dbReference type="GO" id="GO:0008800">
    <property type="term" value="F:beta-lactamase activity"/>
    <property type="evidence" value="ECO:0007669"/>
    <property type="project" value="InterPro"/>
</dbReference>
<feature type="compositionally biased region" description="Low complexity" evidence="1">
    <location>
        <begin position="60"/>
        <end position="79"/>
    </location>
</feature>
<dbReference type="Pfam" id="PF13354">
    <property type="entry name" value="Beta-lactamase2"/>
    <property type="match status" value="1"/>
</dbReference>
<dbReference type="PANTHER" id="PTHR35333:SF5">
    <property type="entry name" value="CONSERVED LIPOPROTEIN LPQF-RELATED"/>
    <property type="match status" value="1"/>
</dbReference>
<dbReference type="EMBL" id="VFOP01000001">
    <property type="protein sequence ID" value="TQL49947.1"/>
    <property type="molecule type" value="Genomic_DNA"/>
</dbReference>
<dbReference type="Pfam" id="PF18042">
    <property type="entry name" value="ORF_12_N"/>
    <property type="match status" value="1"/>
</dbReference>
<evidence type="ECO:0000313" key="5">
    <source>
        <dbReference type="Proteomes" id="UP000319516"/>
    </source>
</evidence>
<feature type="domain" description="ORF 12 gene product N-terminal" evidence="3">
    <location>
        <begin position="95"/>
        <end position="192"/>
    </location>
</feature>
<dbReference type="GO" id="GO:0030655">
    <property type="term" value="P:beta-lactam antibiotic catabolic process"/>
    <property type="evidence" value="ECO:0007669"/>
    <property type="project" value="InterPro"/>
</dbReference>
<feature type="region of interest" description="Disordered" evidence="1">
    <location>
        <begin position="46"/>
        <end position="89"/>
    </location>
</feature>
<dbReference type="PANTHER" id="PTHR35333">
    <property type="entry name" value="BETA-LACTAMASE"/>
    <property type="match status" value="1"/>
</dbReference>
<dbReference type="InterPro" id="IPR000871">
    <property type="entry name" value="Beta-lactam_class-A"/>
</dbReference>
<proteinExistence type="predicted"/>
<evidence type="ECO:0000259" key="2">
    <source>
        <dbReference type="Pfam" id="PF13354"/>
    </source>
</evidence>
<reference evidence="4 5" key="1">
    <citation type="submission" date="2019-06" db="EMBL/GenBank/DDBJ databases">
        <title>Sequencing the genomes of 1000 actinobacteria strains.</title>
        <authorList>
            <person name="Klenk H.-P."/>
        </authorList>
    </citation>
    <scope>NUCLEOTIDE SEQUENCE [LARGE SCALE GENOMIC DNA]</scope>
    <source>
        <strain evidence="4 5">DSM 12335</strain>
    </source>
</reference>
<dbReference type="Gene3D" id="1.10.8.620">
    <property type="entry name" value="ORF12 helical bundle domain-like"/>
    <property type="match status" value="1"/>
</dbReference>
<feature type="domain" description="Beta-lactamase class A catalytic" evidence="2">
    <location>
        <begin position="242"/>
        <end position="338"/>
    </location>
</feature>
<sequence>MGYGRELSEAGHGRLLGRRRRPGTAAVPLVAALLLTGCSDGADDVADQSDTTVDSTAGQDGASSTTDGSATTDDGAATTRVPDDRAEGVEQPQLPEGALGEQAQWVLDQLAPDATPTTSEEAEERFSADFLDAVPADQIEPVFAQLRSAEPVTLVDVTEQAGTGDGSGSAVLRVTGTEPLVITISVDADDRISGLLLQPDTTADVPNVSSWEDLDAGFAGLGATTQVYAADVTGGTCTPVHETPESQAAPSGSVFKLIVLSAVVDAVTDGDLAWDDELTITPEAKSLPSGELQDREDGSKVTVQEAAELMIGISDNTATDLLMDAVGTERIETAVNGISTEPERLTPLLSTQQFFLLGWGAPEVRAQWADADPTERADLLEELPEDVSGLNPMAVNGTAWTDGVGWFLTGAEICAAHAELQEQAQTEAGAPVREILSGNPGLVPPSGTTYQGFKGGSAPGVLALTFYQEGEAAASGNDVSGRVLVVQVRHEGTILDQPFAELTQAGLALLAAG</sequence>
<dbReference type="SUPFAM" id="SSF56601">
    <property type="entry name" value="beta-lactamase/transpeptidase-like"/>
    <property type="match status" value="1"/>
</dbReference>
<feature type="compositionally biased region" description="Polar residues" evidence="1">
    <location>
        <begin position="48"/>
        <end position="58"/>
    </location>
</feature>
<dbReference type="Gene3D" id="3.40.710.10">
    <property type="entry name" value="DD-peptidase/beta-lactamase superfamily"/>
    <property type="match status" value="1"/>
</dbReference>
<evidence type="ECO:0000313" key="4">
    <source>
        <dbReference type="EMBL" id="TQL49947.1"/>
    </source>
</evidence>
<dbReference type="InterPro" id="IPR040846">
    <property type="entry name" value="ORF_12_N"/>
</dbReference>
<accession>A0A542YPH7</accession>
<name>A0A542YPH7_9MICO</name>
<dbReference type="Proteomes" id="UP000319516">
    <property type="component" value="Unassembled WGS sequence"/>
</dbReference>
<evidence type="ECO:0000259" key="3">
    <source>
        <dbReference type="Pfam" id="PF18042"/>
    </source>
</evidence>
<gene>
    <name evidence="4" type="ORF">FB467_1044</name>
</gene>
<keyword evidence="5" id="KW-1185">Reference proteome</keyword>
<dbReference type="AlphaFoldDB" id="A0A542YPH7"/>
<dbReference type="InterPro" id="IPR045155">
    <property type="entry name" value="Beta-lactam_cat"/>
</dbReference>
<organism evidence="4 5">
    <name type="scientific">Ornithinicoccus hortensis</name>
    <dbReference type="NCBI Taxonomy" id="82346"/>
    <lineage>
        <taxon>Bacteria</taxon>
        <taxon>Bacillati</taxon>
        <taxon>Actinomycetota</taxon>
        <taxon>Actinomycetes</taxon>
        <taxon>Micrococcales</taxon>
        <taxon>Intrasporangiaceae</taxon>
        <taxon>Ornithinicoccus</taxon>
    </lineage>
</organism>
<protein>
    <submittedName>
        <fullName evidence="4">Beta-lactamase family protein</fullName>
    </submittedName>
</protein>
<comment type="caution">
    <text evidence="4">The sequence shown here is derived from an EMBL/GenBank/DDBJ whole genome shotgun (WGS) entry which is preliminary data.</text>
</comment>